<dbReference type="GO" id="GO:0008444">
    <property type="term" value="F:CDP-diacylglycerol-glycerol-3-phosphate 3-phosphatidyltransferase activity"/>
    <property type="evidence" value="ECO:0007669"/>
    <property type="project" value="UniProtKB-EC"/>
</dbReference>
<name>D3SP28_THEAH</name>
<evidence type="ECO:0000256" key="10">
    <source>
        <dbReference type="ARBA" id="ARBA00023098"/>
    </source>
</evidence>
<evidence type="ECO:0000256" key="12">
    <source>
        <dbReference type="ARBA" id="ARBA00023209"/>
    </source>
</evidence>
<dbReference type="InterPro" id="IPR050324">
    <property type="entry name" value="CDP-alcohol_PTase-I"/>
</dbReference>
<keyword evidence="13" id="KW-1208">Phospholipid metabolism</keyword>
<sequence length="162" mass="18361">MSPLLVTSIRFFLTFPTVYLVVEDHRLLAGLCILLAAVSDWYDGEKARKTGQNTPLGSLMDPFVDKVFVLMVLSAFLYMGEVSLWAYLLLLLRELSMSFLRGIASQYGVSMTPSYLGKTKTLFEFLTLLSLVLYPSVSDLLLWIAIFFAYASAVEYLRRFVK</sequence>
<dbReference type="OrthoDB" id="9796672at2"/>
<evidence type="ECO:0000313" key="17">
    <source>
        <dbReference type="EMBL" id="ADC88915.1"/>
    </source>
</evidence>
<evidence type="ECO:0000256" key="9">
    <source>
        <dbReference type="ARBA" id="ARBA00022989"/>
    </source>
</evidence>
<dbReference type="InterPro" id="IPR000462">
    <property type="entry name" value="CDP-OH_P_trans"/>
</dbReference>
<reference evidence="18" key="1">
    <citation type="journal article" date="2010" name="Stand. Genomic Sci.">
        <title>Complete genome sequence of Thermocrinis albus type strain (HI 11/12T).</title>
        <authorList>
            <person name="Wirth R."/>
            <person name="Sikorski J."/>
            <person name="Brambilla E."/>
            <person name="Misra M."/>
            <person name="Lapidus A."/>
            <person name="Copeland A."/>
            <person name="Nolan M."/>
            <person name="Lucas S."/>
            <person name="Chen F."/>
            <person name="Tice H."/>
            <person name="Cheng J.F."/>
            <person name="Han C."/>
            <person name="Detter J.C."/>
            <person name="Tapia R."/>
            <person name="Bruce D."/>
            <person name="Goodwin L."/>
            <person name="Pitluck S."/>
            <person name="Pati A."/>
            <person name="Anderson I."/>
            <person name="Ivanova N."/>
            <person name="Mavromatis K."/>
            <person name="Mikhailova N."/>
            <person name="Chen A."/>
            <person name="Palaniappan K."/>
            <person name="Bilek Y."/>
            <person name="Hader T."/>
            <person name="Land M."/>
            <person name="Hauser L."/>
            <person name="Chang Y.J."/>
            <person name="Jeffries C.D."/>
            <person name="Tindall B.J."/>
            <person name="Rohde M."/>
            <person name="Goker M."/>
            <person name="Bristow J."/>
            <person name="Eisen J.A."/>
            <person name="Markowitz V."/>
            <person name="Hugenholtz P."/>
            <person name="Kyrpides N.C."/>
            <person name="Klenk H.P."/>
        </authorList>
    </citation>
    <scope>NUCLEOTIDE SEQUENCE [LARGE SCALE GENOMIC DNA]</scope>
    <source>
        <strain evidence="18">DSM 14484 / JCM 11386 / HI 11/12</strain>
    </source>
</reference>
<evidence type="ECO:0000256" key="14">
    <source>
        <dbReference type="ARBA" id="ARBA00048586"/>
    </source>
</evidence>
<dbReference type="EMBL" id="CP001931">
    <property type="protein sequence ID" value="ADC88915.1"/>
    <property type="molecule type" value="Genomic_DNA"/>
</dbReference>
<dbReference type="AlphaFoldDB" id="D3SP28"/>
<evidence type="ECO:0000256" key="7">
    <source>
        <dbReference type="ARBA" id="ARBA00022679"/>
    </source>
</evidence>
<comment type="similarity">
    <text evidence="3 15">Belongs to the CDP-alcohol phosphatidyltransferase class-I family.</text>
</comment>
<protein>
    <recommendedName>
        <fullName evidence="5">CDP-diacylglycerol--glycerol-3-phosphate 3-phosphatidyltransferase</fullName>
        <ecNumber evidence="4">2.7.8.5</ecNumber>
    </recommendedName>
</protein>
<feature type="transmembrane region" description="Helical" evidence="16">
    <location>
        <begin position="67"/>
        <end position="92"/>
    </location>
</feature>
<dbReference type="eggNOG" id="COG0558">
    <property type="taxonomic scope" value="Bacteria"/>
</dbReference>
<evidence type="ECO:0000256" key="16">
    <source>
        <dbReference type="SAM" id="Phobius"/>
    </source>
</evidence>
<evidence type="ECO:0000256" key="6">
    <source>
        <dbReference type="ARBA" id="ARBA00022516"/>
    </source>
</evidence>
<evidence type="ECO:0000256" key="8">
    <source>
        <dbReference type="ARBA" id="ARBA00022692"/>
    </source>
</evidence>
<dbReference type="PIRSF" id="PIRSF000847">
    <property type="entry name" value="Phos_ph_gly_syn"/>
    <property type="match status" value="1"/>
</dbReference>
<dbReference type="EC" id="2.7.8.5" evidence="4"/>
<keyword evidence="10" id="KW-0443">Lipid metabolism</keyword>
<comment type="catalytic activity">
    <reaction evidence="14">
        <text>a CDP-1,2-diacyl-sn-glycerol + sn-glycerol 3-phosphate = a 1,2-diacyl-sn-glycero-3-phospho-(1'-sn-glycero-3'-phosphate) + CMP + H(+)</text>
        <dbReference type="Rhea" id="RHEA:12593"/>
        <dbReference type="ChEBI" id="CHEBI:15378"/>
        <dbReference type="ChEBI" id="CHEBI:57597"/>
        <dbReference type="ChEBI" id="CHEBI:58332"/>
        <dbReference type="ChEBI" id="CHEBI:60110"/>
        <dbReference type="ChEBI" id="CHEBI:60377"/>
        <dbReference type="EC" id="2.7.8.5"/>
    </reaction>
</comment>
<evidence type="ECO:0000313" key="18">
    <source>
        <dbReference type="Proteomes" id="UP000002043"/>
    </source>
</evidence>
<accession>D3SP28</accession>
<dbReference type="GO" id="GO:0016020">
    <property type="term" value="C:membrane"/>
    <property type="evidence" value="ECO:0007669"/>
    <property type="project" value="UniProtKB-SubCell"/>
</dbReference>
<keyword evidence="18" id="KW-1185">Reference proteome</keyword>
<dbReference type="InterPro" id="IPR004570">
    <property type="entry name" value="Phosphatidylglycerol_P_synth"/>
</dbReference>
<dbReference type="RefSeq" id="WP_012991322.1">
    <property type="nucleotide sequence ID" value="NC_013894.1"/>
</dbReference>
<proteinExistence type="inferred from homology"/>
<comment type="subcellular location">
    <subcellularLocation>
        <location evidence="1">Membrane</location>
        <topology evidence="1">Multi-pass membrane protein</topology>
    </subcellularLocation>
</comment>
<evidence type="ECO:0000256" key="15">
    <source>
        <dbReference type="RuleBase" id="RU003750"/>
    </source>
</evidence>
<keyword evidence="8 16" id="KW-0812">Transmembrane</keyword>
<organism evidence="17 18">
    <name type="scientific">Thermocrinis albus (strain DSM 14484 / JCM 11386 / HI 11/12)</name>
    <dbReference type="NCBI Taxonomy" id="638303"/>
    <lineage>
        <taxon>Bacteria</taxon>
        <taxon>Pseudomonadati</taxon>
        <taxon>Aquificota</taxon>
        <taxon>Aquificia</taxon>
        <taxon>Aquificales</taxon>
        <taxon>Aquificaceae</taxon>
        <taxon>Thermocrinis</taxon>
    </lineage>
</organism>
<dbReference type="STRING" id="638303.Thal_0280"/>
<dbReference type="Proteomes" id="UP000002043">
    <property type="component" value="Chromosome"/>
</dbReference>
<evidence type="ECO:0000256" key="13">
    <source>
        <dbReference type="ARBA" id="ARBA00023264"/>
    </source>
</evidence>
<keyword evidence="11 16" id="KW-0472">Membrane</keyword>
<keyword evidence="6" id="KW-0444">Lipid biosynthesis</keyword>
<dbReference type="GO" id="GO:0046474">
    <property type="term" value="P:glycerophospholipid biosynthetic process"/>
    <property type="evidence" value="ECO:0007669"/>
    <property type="project" value="TreeGrafter"/>
</dbReference>
<evidence type="ECO:0000256" key="4">
    <source>
        <dbReference type="ARBA" id="ARBA00013170"/>
    </source>
</evidence>
<gene>
    <name evidence="17" type="ordered locus">Thal_0280</name>
</gene>
<dbReference type="PROSITE" id="PS00379">
    <property type="entry name" value="CDP_ALCOHOL_P_TRANSF"/>
    <property type="match status" value="1"/>
</dbReference>
<evidence type="ECO:0000256" key="5">
    <source>
        <dbReference type="ARBA" id="ARBA00014944"/>
    </source>
</evidence>
<keyword evidence="7 15" id="KW-0808">Transferase</keyword>
<evidence type="ECO:0000256" key="2">
    <source>
        <dbReference type="ARBA" id="ARBA00005042"/>
    </source>
</evidence>
<evidence type="ECO:0000256" key="3">
    <source>
        <dbReference type="ARBA" id="ARBA00010441"/>
    </source>
</evidence>
<dbReference type="PANTHER" id="PTHR14269:SF62">
    <property type="entry name" value="CDP-DIACYLGLYCEROL--GLYCEROL-3-PHOSPHATE 3-PHOSPHATIDYLTRANSFERASE 1, CHLOROPLASTIC"/>
    <property type="match status" value="1"/>
</dbReference>
<feature type="transmembrane region" description="Helical" evidence="16">
    <location>
        <begin position="140"/>
        <end position="157"/>
    </location>
</feature>
<evidence type="ECO:0000256" key="11">
    <source>
        <dbReference type="ARBA" id="ARBA00023136"/>
    </source>
</evidence>
<keyword evidence="12" id="KW-0594">Phospholipid biosynthesis</keyword>
<comment type="pathway">
    <text evidence="2">Phospholipid metabolism; phosphatidylglycerol biosynthesis; phosphatidylglycerol from CDP-diacylglycerol: step 1/2.</text>
</comment>
<evidence type="ECO:0000256" key="1">
    <source>
        <dbReference type="ARBA" id="ARBA00004141"/>
    </source>
</evidence>
<dbReference type="HOGENOM" id="CLU_051314_2_2_0"/>
<keyword evidence="9 16" id="KW-1133">Transmembrane helix</keyword>
<dbReference type="PANTHER" id="PTHR14269">
    <property type="entry name" value="CDP-DIACYLGLYCEROL--GLYCEROL-3-PHOSPHATE 3-PHOSPHATIDYLTRANSFERASE-RELATED"/>
    <property type="match status" value="1"/>
</dbReference>
<dbReference type="Gene3D" id="1.20.120.1760">
    <property type="match status" value="1"/>
</dbReference>
<dbReference type="Pfam" id="PF01066">
    <property type="entry name" value="CDP-OH_P_transf"/>
    <property type="match status" value="1"/>
</dbReference>
<dbReference type="KEGG" id="tal:Thal_0280"/>
<dbReference type="InterPro" id="IPR043130">
    <property type="entry name" value="CDP-OH_PTrfase_TM_dom"/>
</dbReference>
<dbReference type="InterPro" id="IPR048254">
    <property type="entry name" value="CDP_ALCOHOL_P_TRANSF_CS"/>
</dbReference>